<dbReference type="InterPro" id="IPR047806">
    <property type="entry name" value="IHF_actinobact"/>
</dbReference>
<feature type="domain" description="Integration host factor-like helix-two turn-helix" evidence="1">
    <location>
        <begin position="32"/>
        <end position="102"/>
    </location>
</feature>
<dbReference type="RefSeq" id="WP_094362863.1">
    <property type="nucleotide sequence ID" value="NZ_NMVQ01000004.1"/>
</dbReference>
<evidence type="ECO:0000313" key="3">
    <source>
        <dbReference type="Proteomes" id="UP000216311"/>
    </source>
</evidence>
<accession>A0A255HD62</accession>
<dbReference type="Proteomes" id="UP000216311">
    <property type="component" value="Unassembled WGS sequence"/>
</dbReference>
<keyword evidence="3" id="KW-1185">Reference proteome</keyword>
<proteinExistence type="predicted"/>
<evidence type="ECO:0000259" key="1">
    <source>
        <dbReference type="Pfam" id="PF22525"/>
    </source>
</evidence>
<protein>
    <submittedName>
        <fullName evidence="2">30S ribosomal protein S13</fullName>
    </submittedName>
</protein>
<dbReference type="GO" id="GO:0005840">
    <property type="term" value="C:ribosome"/>
    <property type="evidence" value="ECO:0007669"/>
    <property type="project" value="UniProtKB-KW"/>
</dbReference>
<keyword evidence="2" id="KW-0687">Ribonucleoprotein</keyword>
<dbReference type="Pfam" id="PF22525">
    <property type="entry name" value="H2TH_5"/>
    <property type="match status" value="1"/>
</dbReference>
<dbReference type="NCBIfam" id="NF041260">
    <property type="entry name" value="actino_IHF"/>
    <property type="match status" value="1"/>
</dbReference>
<sequence>MTIPPLSEEQLQAARAAATAARRRRAEVKARLRSGELTLAQVIELAAEDDVVAHTKVVDVLKSLPRVGEKRASEVMDRLDIATNRRLRGLGPHQISGLLGEFPGNGRRNRG</sequence>
<comment type="caution">
    <text evidence="2">The sequence shown here is derived from an EMBL/GenBank/DDBJ whole genome shotgun (WGS) entry which is preliminary data.</text>
</comment>
<evidence type="ECO:0000313" key="2">
    <source>
        <dbReference type="EMBL" id="OYO24274.1"/>
    </source>
</evidence>
<name>A0A255HD62_9ACTN</name>
<dbReference type="AlphaFoldDB" id="A0A255HD62"/>
<dbReference type="Gene3D" id="1.10.8.50">
    <property type="match status" value="1"/>
</dbReference>
<keyword evidence="2" id="KW-0689">Ribosomal protein</keyword>
<dbReference type="OrthoDB" id="3197442at2"/>
<organism evidence="2 3">
    <name type="scientific">Enemella dayhoffiae</name>
    <dbReference type="NCBI Taxonomy" id="2016507"/>
    <lineage>
        <taxon>Bacteria</taxon>
        <taxon>Bacillati</taxon>
        <taxon>Actinomycetota</taxon>
        <taxon>Actinomycetes</taxon>
        <taxon>Propionibacteriales</taxon>
        <taxon>Propionibacteriaceae</taxon>
        <taxon>Enemella</taxon>
    </lineage>
</organism>
<dbReference type="EMBL" id="NMVQ01000004">
    <property type="protein sequence ID" value="OYO24274.1"/>
    <property type="molecule type" value="Genomic_DNA"/>
</dbReference>
<dbReference type="InterPro" id="IPR055201">
    <property type="entry name" value="IHF-like_H2TH"/>
</dbReference>
<gene>
    <name evidence="2" type="ORF">CGZ93_04000</name>
</gene>
<reference evidence="2 3" key="1">
    <citation type="submission" date="2017-07" db="EMBL/GenBank/DDBJ databases">
        <title>Draft whole genome sequences of clinical Proprionibacteriaceae strains.</title>
        <authorList>
            <person name="Bernier A.-M."/>
            <person name="Bernard K."/>
            <person name="Domingo M.-C."/>
        </authorList>
    </citation>
    <scope>NUCLEOTIDE SEQUENCE [LARGE SCALE GENOMIC DNA]</scope>
    <source>
        <strain evidence="2 3">NML 130396</strain>
    </source>
</reference>